<reference evidence="2" key="1">
    <citation type="journal article" date="2014" name="Int. J. Syst. Evol. Microbiol.">
        <title>Complete genome of a new Firmicutes species belonging to the dominant human colonic microbiota ('Ruminococcus bicirculans') reveals two chromosomes and a selective capacity to utilize plant glucans.</title>
        <authorList>
            <consortium name="NISC Comparative Sequencing Program"/>
            <person name="Wegmann U."/>
            <person name="Louis P."/>
            <person name="Goesmann A."/>
            <person name="Henrissat B."/>
            <person name="Duncan S.H."/>
            <person name="Flint H.J."/>
        </authorList>
    </citation>
    <scope>NUCLEOTIDE SEQUENCE</scope>
    <source>
        <strain evidence="2">JCM 17590</strain>
    </source>
</reference>
<evidence type="ECO:0000313" key="2">
    <source>
        <dbReference type="EMBL" id="GAA4154339.1"/>
    </source>
</evidence>
<sequence length="177" mass="19302">MNVHLRPWRAEDAPALLTAQHSNSDLDSQFGDAEVANEAQAVEYIQSTLRFGDAFKNWAIVVDDLAVGNVGLAHIERRHDTAWAHYWLGAGARGHGYASRALAAVAGWAFSDGLYRLELGHRVNNPSSCRVATAAGFVAEGLERQKLRYGTERFDVETHARLATDPVPMISGMTVAS</sequence>
<dbReference type="EMBL" id="BAABBV010000001">
    <property type="protein sequence ID" value="GAA4154339.1"/>
    <property type="molecule type" value="Genomic_DNA"/>
</dbReference>
<dbReference type="InterPro" id="IPR051908">
    <property type="entry name" value="Ribosomal_N-acetyltransferase"/>
</dbReference>
<dbReference type="InterPro" id="IPR000182">
    <property type="entry name" value="GNAT_dom"/>
</dbReference>
<dbReference type="PANTHER" id="PTHR43441:SF10">
    <property type="entry name" value="ACETYLTRANSFERASE"/>
    <property type="match status" value="1"/>
</dbReference>
<accession>A0ABP7ZDG8</accession>
<keyword evidence="3" id="KW-1185">Reference proteome</keyword>
<organism evidence="2 3">
    <name type="scientific">Gryllotalpicola daejeonensis</name>
    <dbReference type="NCBI Taxonomy" id="993087"/>
    <lineage>
        <taxon>Bacteria</taxon>
        <taxon>Bacillati</taxon>
        <taxon>Actinomycetota</taxon>
        <taxon>Actinomycetes</taxon>
        <taxon>Micrococcales</taxon>
        <taxon>Microbacteriaceae</taxon>
        <taxon>Gryllotalpicola</taxon>
    </lineage>
</organism>
<evidence type="ECO:0000313" key="3">
    <source>
        <dbReference type="Proteomes" id="UP001415169"/>
    </source>
</evidence>
<dbReference type="PANTHER" id="PTHR43441">
    <property type="entry name" value="RIBOSOMAL-PROTEIN-SERINE ACETYLTRANSFERASE"/>
    <property type="match status" value="1"/>
</dbReference>
<evidence type="ECO:0000259" key="1">
    <source>
        <dbReference type="PROSITE" id="PS51186"/>
    </source>
</evidence>
<name>A0ABP7ZDG8_9MICO</name>
<dbReference type="Gene3D" id="3.40.630.30">
    <property type="match status" value="1"/>
</dbReference>
<dbReference type="Pfam" id="PF13302">
    <property type="entry name" value="Acetyltransf_3"/>
    <property type="match status" value="1"/>
</dbReference>
<proteinExistence type="predicted"/>
<dbReference type="SUPFAM" id="SSF55729">
    <property type="entry name" value="Acyl-CoA N-acyltransferases (Nat)"/>
    <property type="match status" value="1"/>
</dbReference>
<dbReference type="Proteomes" id="UP001415169">
    <property type="component" value="Unassembled WGS sequence"/>
</dbReference>
<reference evidence="2" key="2">
    <citation type="submission" date="2023-12" db="EMBL/GenBank/DDBJ databases">
        <authorList>
            <person name="Sun Q."/>
            <person name="Inoue M."/>
        </authorList>
    </citation>
    <scope>NUCLEOTIDE SEQUENCE</scope>
    <source>
        <strain evidence="2">JCM 17590</strain>
    </source>
</reference>
<dbReference type="PROSITE" id="PS51186">
    <property type="entry name" value="GNAT"/>
    <property type="match status" value="1"/>
</dbReference>
<gene>
    <name evidence="2" type="ORF">GCM10022286_01790</name>
</gene>
<dbReference type="RefSeq" id="WP_344789853.1">
    <property type="nucleotide sequence ID" value="NZ_BAABBV010000001.1"/>
</dbReference>
<protein>
    <recommendedName>
        <fullName evidence="1">N-acetyltransferase domain-containing protein</fullName>
    </recommendedName>
</protein>
<feature type="domain" description="N-acetyltransferase" evidence="1">
    <location>
        <begin position="3"/>
        <end position="168"/>
    </location>
</feature>
<dbReference type="CDD" id="cd04301">
    <property type="entry name" value="NAT_SF"/>
    <property type="match status" value="1"/>
</dbReference>
<dbReference type="InterPro" id="IPR016181">
    <property type="entry name" value="Acyl_CoA_acyltransferase"/>
</dbReference>
<comment type="caution">
    <text evidence="2">The sequence shown here is derived from an EMBL/GenBank/DDBJ whole genome shotgun (WGS) entry which is preliminary data.</text>
</comment>